<dbReference type="Proteomes" id="UP000654075">
    <property type="component" value="Unassembled WGS sequence"/>
</dbReference>
<accession>A0A813EGF7</accession>
<comment type="caution">
    <text evidence="2">The sequence shown here is derived from an EMBL/GenBank/DDBJ whole genome shotgun (WGS) entry which is preliminary data.</text>
</comment>
<protein>
    <submittedName>
        <fullName evidence="2">Uncharacterized protein</fullName>
    </submittedName>
</protein>
<sequence>MLDCLAGLLVGSGIGAYNARELRPCLDGTLKITQQKAGKAGCDCGPAGEKAKQAVDNAKQSAAAGVAKAKAALGMGPKPSPAGASRLLDPAPA</sequence>
<reference evidence="2" key="1">
    <citation type="submission" date="2021-02" db="EMBL/GenBank/DDBJ databases">
        <authorList>
            <person name="Dougan E. K."/>
            <person name="Rhodes N."/>
            <person name="Thang M."/>
            <person name="Chan C."/>
        </authorList>
    </citation>
    <scope>NUCLEOTIDE SEQUENCE</scope>
</reference>
<keyword evidence="3" id="KW-1185">Reference proteome</keyword>
<dbReference type="AlphaFoldDB" id="A0A813EGF7"/>
<organism evidence="2 3">
    <name type="scientific">Polarella glacialis</name>
    <name type="common">Dinoflagellate</name>
    <dbReference type="NCBI Taxonomy" id="89957"/>
    <lineage>
        <taxon>Eukaryota</taxon>
        <taxon>Sar</taxon>
        <taxon>Alveolata</taxon>
        <taxon>Dinophyceae</taxon>
        <taxon>Suessiales</taxon>
        <taxon>Suessiaceae</taxon>
        <taxon>Polarella</taxon>
    </lineage>
</organism>
<dbReference type="EMBL" id="CAJNNV010009952">
    <property type="protein sequence ID" value="CAE8598011.1"/>
    <property type="molecule type" value="Genomic_DNA"/>
</dbReference>
<proteinExistence type="predicted"/>
<feature type="region of interest" description="Disordered" evidence="1">
    <location>
        <begin position="73"/>
        <end position="93"/>
    </location>
</feature>
<name>A0A813EGF7_POLGL</name>
<evidence type="ECO:0000313" key="3">
    <source>
        <dbReference type="Proteomes" id="UP000654075"/>
    </source>
</evidence>
<evidence type="ECO:0000256" key="1">
    <source>
        <dbReference type="SAM" id="MobiDB-lite"/>
    </source>
</evidence>
<evidence type="ECO:0000313" key="2">
    <source>
        <dbReference type="EMBL" id="CAE8598011.1"/>
    </source>
</evidence>
<gene>
    <name evidence="2" type="ORF">PGLA1383_LOCUS16425</name>
</gene>